<keyword evidence="3" id="KW-0804">Transcription</keyword>
<evidence type="ECO:0000259" key="6">
    <source>
        <dbReference type="PROSITE" id="PS50977"/>
    </source>
</evidence>
<keyword evidence="2 4" id="KW-0238">DNA-binding</keyword>
<feature type="region of interest" description="Disordered" evidence="5">
    <location>
        <begin position="1"/>
        <end position="22"/>
    </location>
</feature>
<evidence type="ECO:0000256" key="5">
    <source>
        <dbReference type="SAM" id="MobiDB-lite"/>
    </source>
</evidence>
<proteinExistence type="predicted"/>
<gene>
    <name evidence="7" type="ORF">AB0H72_02520</name>
</gene>
<evidence type="ECO:0000313" key="7">
    <source>
        <dbReference type="EMBL" id="MEV0361553.1"/>
    </source>
</evidence>
<dbReference type="PRINTS" id="PR00455">
    <property type="entry name" value="HTHTETR"/>
</dbReference>
<evidence type="ECO:0000256" key="1">
    <source>
        <dbReference type="ARBA" id="ARBA00023015"/>
    </source>
</evidence>
<dbReference type="InterPro" id="IPR050109">
    <property type="entry name" value="HTH-type_TetR-like_transc_reg"/>
</dbReference>
<dbReference type="InterPro" id="IPR009057">
    <property type="entry name" value="Homeodomain-like_sf"/>
</dbReference>
<feature type="domain" description="HTH tetR-type" evidence="6">
    <location>
        <begin position="25"/>
        <end position="84"/>
    </location>
</feature>
<accession>A0ABV3F1M6</accession>
<evidence type="ECO:0000256" key="2">
    <source>
        <dbReference type="ARBA" id="ARBA00023125"/>
    </source>
</evidence>
<dbReference type="Proteomes" id="UP001551658">
    <property type="component" value="Unassembled WGS sequence"/>
</dbReference>
<dbReference type="SUPFAM" id="SSF48498">
    <property type="entry name" value="Tetracyclin repressor-like, C-terminal domain"/>
    <property type="match status" value="1"/>
</dbReference>
<protein>
    <submittedName>
        <fullName evidence="7">TetR/AcrR family transcriptional regulator</fullName>
    </submittedName>
</protein>
<sequence>MPTSERDATNTDDAASWAGRRADARQNHERVLTAAIEVFTEYGIGATIPQVAARAGVGKATVYRSYPTKSDLVRALARMHLDWFHQLATAAAEAARTDAYRALEALLEQVTTRLAEDRLMIEVLSGVEGLGDERLEQHLEQILALGRAQGSLRADATGMDIQVLVSGAARALIDLDIRDPDIWRRYARLALAALRAEPPGADSRPGKPEP</sequence>
<dbReference type="SUPFAM" id="SSF46689">
    <property type="entry name" value="Homeodomain-like"/>
    <property type="match status" value="1"/>
</dbReference>
<organism evidence="7 8">
    <name type="scientific">Nocardia fusca</name>
    <dbReference type="NCBI Taxonomy" id="941183"/>
    <lineage>
        <taxon>Bacteria</taxon>
        <taxon>Bacillati</taxon>
        <taxon>Actinomycetota</taxon>
        <taxon>Actinomycetes</taxon>
        <taxon>Mycobacteriales</taxon>
        <taxon>Nocardiaceae</taxon>
        <taxon>Nocardia</taxon>
    </lineage>
</organism>
<dbReference type="PROSITE" id="PS50977">
    <property type="entry name" value="HTH_TETR_2"/>
    <property type="match status" value="1"/>
</dbReference>
<keyword evidence="1" id="KW-0805">Transcription regulation</keyword>
<dbReference type="PANTHER" id="PTHR30055">
    <property type="entry name" value="HTH-TYPE TRANSCRIPTIONAL REGULATOR RUTR"/>
    <property type="match status" value="1"/>
</dbReference>
<reference evidence="7 8" key="1">
    <citation type="submission" date="2024-06" db="EMBL/GenBank/DDBJ databases">
        <title>The Natural Products Discovery Center: Release of the First 8490 Sequenced Strains for Exploring Actinobacteria Biosynthetic Diversity.</title>
        <authorList>
            <person name="Kalkreuter E."/>
            <person name="Kautsar S.A."/>
            <person name="Yang D."/>
            <person name="Bader C.D."/>
            <person name="Teijaro C.N."/>
            <person name="Fluegel L."/>
            <person name="Davis C.M."/>
            <person name="Simpson J.R."/>
            <person name="Lauterbach L."/>
            <person name="Steele A.D."/>
            <person name="Gui C."/>
            <person name="Meng S."/>
            <person name="Li G."/>
            <person name="Viehrig K."/>
            <person name="Ye F."/>
            <person name="Su P."/>
            <person name="Kiefer A.F."/>
            <person name="Nichols A."/>
            <person name="Cepeda A.J."/>
            <person name="Yan W."/>
            <person name="Fan B."/>
            <person name="Jiang Y."/>
            <person name="Adhikari A."/>
            <person name="Zheng C.-J."/>
            <person name="Schuster L."/>
            <person name="Cowan T.M."/>
            <person name="Smanski M.J."/>
            <person name="Chevrette M.G."/>
            <person name="De Carvalho L.P.S."/>
            <person name="Shen B."/>
        </authorList>
    </citation>
    <scope>NUCLEOTIDE SEQUENCE [LARGE SCALE GENOMIC DNA]</scope>
    <source>
        <strain evidence="7 8">NPDC050671</strain>
    </source>
</reference>
<keyword evidence="8" id="KW-1185">Reference proteome</keyword>
<name>A0ABV3F1M6_9NOCA</name>
<dbReference type="Pfam" id="PF00440">
    <property type="entry name" value="TetR_N"/>
    <property type="match status" value="1"/>
</dbReference>
<dbReference type="EMBL" id="JBFAIH010000001">
    <property type="protein sequence ID" value="MEV0361553.1"/>
    <property type="molecule type" value="Genomic_DNA"/>
</dbReference>
<dbReference type="InterPro" id="IPR036271">
    <property type="entry name" value="Tet_transcr_reg_TetR-rel_C_sf"/>
</dbReference>
<feature type="DNA-binding region" description="H-T-H motif" evidence="4">
    <location>
        <begin position="47"/>
        <end position="66"/>
    </location>
</feature>
<evidence type="ECO:0000256" key="4">
    <source>
        <dbReference type="PROSITE-ProRule" id="PRU00335"/>
    </source>
</evidence>
<dbReference type="RefSeq" id="WP_357972519.1">
    <property type="nucleotide sequence ID" value="NZ_JBFAIH010000001.1"/>
</dbReference>
<dbReference type="InterPro" id="IPR001647">
    <property type="entry name" value="HTH_TetR"/>
</dbReference>
<evidence type="ECO:0000256" key="3">
    <source>
        <dbReference type="ARBA" id="ARBA00023163"/>
    </source>
</evidence>
<comment type="caution">
    <text evidence="7">The sequence shown here is derived from an EMBL/GenBank/DDBJ whole genome shotgun (WGS) entry which is preliminary data.</text>
</comment>
<dbReference type="PANTHER" id="PTHR30055:SF234">
    <property type="entry name" value="HTH-TYPE TRANSCRIPTIONAL REGULATOR BETI"/>
    <property type="match status" value="1"/>
</dbReference>
<evidence type="ECO:0000313" key="8">
    <source>
        <dbReference type="Proteomes" id="UP001551658"/>
    </source>
</evidence>
<dbReference type="Gene3D" id="1.10.357.10">
    <property type="entry name" value="Tetracycline Repressor, domain 2"/>
    <property type="match status" value="1"/>
</dbReference>